<dbReference type="Proteomes" id="UP000183080">
    <property type="component" value="Unassembled WGS sequence"/>
</dbReference>
<dbReference type="Pfam" id="PF12146">
    <property type="entry name" value="Hydrolase_4"/>
    <property type="match status" value="1"/>
</dbReference>
<organism evidence="2 3">
    <name type="scientific">Marine Group III euryarchaeote CG-Epi1</name>
    <dbReference type="NCBI Taxonomy" id="1888995"/>
    <lineage>
        <taxon>Archaea</taxon>
        <taxon>Methanobacteriati</taxon>
        <taxon>Thermoplasmatota</taxon>
        <taxon>Thermoplasmata</taxon>
        <taxon>Candidatus Thermoprofundales</taxon>
    </lineage>
</organism>
<proteinExistence type="predicted"/>
<dbReference type="InterPro" id="IPR029058">
    <property type="entry name" value="AB_hydrolase_fold"/>
</dbReference>
<dbReference type="EMBL" id="MIZA01000022">
    <property type="protein sequence ID" value="OIR17534.1"/>
    <property type="molecule type" value="Genomic_DNA"/>
</dbReference>
<dbReference type="AlphaFoldDB" id="A0A1J5TZS7"/>
<accession>A0A1J5TZS7</accession>
<comment type="caution">
    <text evidence="2">The sequence shown here is derived from an EMBL/GenBank/DDBJ whole genome shotgun (WGS) entry which is preliminary data.</text>
</comment>
<dbReference type="SUPFAM" id="SSF53474">
    <property type="entry name" value="alpha/beta-Hydrolases"/>
    <property type="match status" value="1"/>
</dbReference>
<name>A0A1J5TZS7_9ARCH</name>
<dbReference type="Gene3D" id="3.40.50.1820">
    <property type="entry name" value="alpha/beta hydrolase"/>
    <property type="match status" value="1"/>
</dbReference>
<sequence>MQDVENKFYKEHTSIDFFSETANKTVKIYNVKGKGSKILFVHGWSSRASKFHKIISEFKSKNFDITAVDMPAHGQSLSKRSHLPEFCDVVYDLSKNNGPYDTIIGHSIGAVAALNAVKMGQNFRNIVLISPGAYKIEPIFRNFVSLFGLSEDFYVKSMFDSFEAKDGRKPPNYGPDKFATEIESRCLIIHSEDDAQANPKVAEKIHEDIKNSKLMMATNLGHMRTLTDDKVIETIEEFIS</sequence>
<evidence type="ECO:0000313" key="3">
    <source>
        <dbReference type="Proteomes" id="UP000183080"/>
    </source>
</evidence>
<gene>
    <name evidence="2" type="ORF">BD935_02500</name>
</gene>
<dbReference type="PANTHER" id="PTHR46438">
    <property type="entry name" value="ALPHA/BETA-HYDROLASES SUPERFAMILY PROTEIN"/>
    <property type="match status" value="1"/>
</dbReference>
<protein>
    <recommendedName>
        <fullName evidence="1">Serine aminopeptidase S33 domain-containing protein</fullName>
    </recommendedName>
</protein>
<reference evidence="2 3" key="1">
    <citation type="submission" date="2016-08" db="EMBL/GenBank/DDBJ databases">
        <title>New Insights into Marine Group III Euryarchaeota, from dark to light.</title>
        <authorList>
            <person name="Haro-Moreno J.M."/>
            <person name="Rodriguez-Valera F."/>
            <person name="Lopez-Garcia P."/>
            <person name="Moreira D."/>
            <person name="Martin-Cuadrado A.B."/>
        </authorList>
    </citation>
    <scope>NUCLEOTIDE SEQUENCE [LARGE SCALE GENOMIC DNA]</scope>
    <source>
        <strain evidence="2">CG-Epi1</strain>
    </source>
</reference>
<evidence type="ECO:0000259" key="1">
    <source>
        <dbReference type="Pfam" id="PF12146"/>
    </source>
</evidence>
<dbReference type="STRING" id="1888995.BD935_02500"/>
<feature type="domain" description="Serine aminopeptidase S33" evidence="1">
    <location>
        <begin position="37"/>
        <end position="137"/>
    </location>
</feature>
<evidence type="ECO:0000313" key="2">
    <source>
        <dbReference type="EMBL" id="OIR17534.1"/>
    </source>
</evidence>
<dbReference type="InterPro" id="IPR022742">
    <property type="entry name" value="Hydrolase_4"/>
</dbReference>